<dbReference type="Proteomes" id="UP001232992">
    <property type="component" value="Unassembled WGS sequence"/>
</dbReference>
<keyword evidence="3" id="KW-1003">Cell membrane</keyword>
<comment type="similarity">
    <text evidence="2 7">Belongs to the ExbD/TolR family.</text>
</comment>
<dbReference type="PANTHER" id="PTHR30558">
    <property type="entry name" value="EXBD MEMBRANE COMPONENT OF PMF-DRIVEN MACROMOLECULE IMPORT SYSTEM"/>
    <property type="match status" value="1"/>
</dbReference>
<dbReference type="PANTHER" id="PTHR30558:SF3">
    <property type="entry name" value="BIOPOLYMER TRANSPORT PROTEIN EXBD-RELATED"/>
    <property type="match status" value="1"/>
</dbReference>
<comment type="subcellular location">
    <subcellularLocation>
        <location evidence="1">Cell membrane</location>
        <topology evidence="1">Single-pass membrane protein</topology>
    </subcellularLocation>
    <subcellularLocation>
        <location evidence="7">Cell membrane</location>
        <topology evidence="7">Single-pass type II membrane protein</topology>
    </subcellularLocation>
</comment>
<dbReference type="RefSeq" id="WP_283758883.1">
    <property type="nucleotide sequence ID" value="NZ_JAQOSQ010000013.1"/>
</dbReference>
<organism evidence="9 10">
    <name type="scientific">Roseofilum casamattae BLCC-M143</name>
    <dbReference type="NCBI Taxonomy" id="3022442"/>
    <lineage>
        <taxon>Bacteria</taxon>
        <taxon>Bacillati</taxon>
        <taxon>Cyanobacteriota</taxon>
        <taxon>Cyanophyceae</taxon>
        <taxon>Desertifilales</taxon>
        <taxon>Desertifilaceae</taxon>
        <taxon>Roseofilum</taxon>
        <taxon>Roseofilum casamattae</taxon>
    </lineage>
</organism>
<keyword evidence="7" id="KW-0813">Transport</keyword>
<comment type="caution">
    <text evidence="9">The sequence shown here is derived from an EMBL/GenBank/DDBJ whole genome shotgun (WGS) entry which is preliminary data.</text>
</comment>
<evidence type="ECO:0000256" key="6">
    <source>
        <dbReference type="ARBA" id="ARBA00023136"/>
    </source>
</evidence>
<dbReference type="InterPro" id="IPR003400">
    <property type="entry name" value="ExbD"/>
</dbReference>
<proteinExistence type="inferred from homology"/>
<keyword evidence="4 7" id="KW-0812">Transmembrane</keyword>
<dbReference type="EMBL" id="JAQOSQ010000013">
    <property type="protein sequence ID" value="MDJ1184229.1"/>
    <property type="molecule type" value="Genomic_DNA"/>
</dbReference>
<evidence type="ECO:0000256" key="5">
    <source>
        <dbReference type="ARBA" id="ARBA00022989"/>
    </source>
</evidence>
<dbReference type="Pfam" id="PF02472">
    <property type="entry name" value="ExbD"/>
    <property type="match status" value="1"/>
</dbReference>
<keyword evidence="7" id="KW-0653">Protein transport</keyword>
<keyword evidence="6 8" id="KW-0472">Membrane</keyword>
<evidence type="ECO:0000313" key="9">
    <source>
        <dbReference type="EMBL" id="MDJ1184229.1"/>
    </source>
</evidence>
<evidence type="ECO:0000256" key="3">
    <source>
        <dbReference type="ARBA" id="ARBA00022475"/>
    </source>
</evidence>
<evidence type="ECO:0000256" key="7">
    <source>
        <dbReference type="RuleBase" id="RU003879"/>
    </source>
</evidence>
<keyword evidence="5 8" id="KW-1133">Transmembrane helix</keyword>
<gene>
    <name evidence="9" type="ORF">PMH09_13670</name>
</gene>
<evidence type="ECO:0000256" key="1">
    <source>
        <dbReference type="ARBA" id="ARBA00004162"/>
    </source>
</evidence>
<dbReference type="Gene3D" id="3.30.420.270">
    <property type="match status" value="1"/>
</dbReference>
<accession>A0ABT7BYF5</accession>
<sequence length="133" mass="14800">MQLPNEPEERLEINIVPMIDVIFSILAFFIISTLFLTRSEGLDVSLPKASTAQAQKSAEITVTIDKEGALAINRQSIELQELQNVIQQKIEPETEPLVIVNADRSVDHGRVVEVMDLLRQLEGVKLAIAAERP</sequence>
<evidence type="ECO:0000313" key="10">
    <source>
        <dbReference type="Proteomes" id="UP001232992"/>
    </source>
</evidence>
<keyword evidence="10" id="KW-1185">Reference proteome</keyword>
<evidence type="ECO:0000256" key="4">
    <source>
        <dbReference type="ARBA" id="ARBA00022692"/>
    </source>
</evidence>
<feature type="transmembrane region" description="Helical" evidence="8">
    <location>
        <begin position="15"/>
        <end position="36"/>
    </location>
</feature>
<protein>
    <submittedName>
        <fullName evidence="9">Biopolymer transporter ExbD</fullName>
    </submittedName>
</protein>
<evidence type="ECO:0000256" key="2">
    <source>
        <dbReference type="ARBA" id="ARBA00005811"/>
    </source>
</evidence>
<evidence type="ECO:0000256" key="8">
    <source>
        <dbReference type="SAM" id="Phobius"/>
    </source>
</evidence>
<name>A0ABT7BYF5_9CYAN</name>
<reference evidence="9 10" key="1">
    <citation type="submission" date="2023-01" db="EMBL/GenBank/DDBJ databases">
        <title>Novel diversity within Roseofilum (Cyanobacteria; Desertifilaceae) from marine benthic mats with descriptions of four novel species.</title>
        <authorList>
            <person name="Wang Y."/>
            <person name="Berthold D.E."/>
            <person name="Hu J."/>
            <person name="Lefler F.W."/>
            <person name="Laughinghouse H.D. IV."/>
        </authorList>
    </citation>
    <scope>NUCLEOTIDE SEQUENCE [LARGE SCALE GENOMIC DNA]</scope>
    <source>
        <strain evidence="9 10">BLCC-M143</strain>
    </source>
</reference>